<organism evidence="1 2">
    <name type="scientific">Platanthera guangdongensis</name>
    <dbReference type="NCBI Taxonomy" id="2320717"/>
    <lineage>
        <taxon>Eukaryota</taxon>
        <taxon>Viridiplantae</taxon>
        <taxon>Streptophyta</taxon>
        <taxon>Embryophyta</taxon>
        <taxon>Tracheophyta</taxon>
        <taxon>Spermatophyta</taxon>
        <taxon>Magnoliopsida</taxon>
        <taxon>Liliopsida</taxon>
        <taxon>Asparagales</taxon>
        <taxon>Orchidaceae</taxon>
        <taxon>Orchidoideae</taxon>
        <taxon>Orchideae</taxon>
        <taxon>Orchidinae</taxon>
        <taxon>Platanthera</taxon>
    </lineage>
</organism>
<dbReference type="Proteomes" id="UP001412067">
    <property type="component" value="Unassembled WGS sequence"/>
</dbReference>
<evidence type="ECO:0000313" key="1">
    <source>
        <dbReference type="EMBL" id="KAK8959333.1"/>
    </source>
</evidence>
<dbReference type="EMBL" id="JBBWWR010000012">
    <property type="protein sequence ID" value="KAK8959333.1"/>
    <property type="molecule type" value="Genomic_DNA"/>
</dbReference>
<comment type="caution">
    <text evidence="1">The sequence shown here is derived from an EMBL/GenBank/DDBJ whole genome shotgun (WGS) entry which is preliminary data.</text>
</comment>
<evidence type="ECO:0000313" key="2">
    <source>
        <dbReference type="Proteomes" id="UP001412067"/>
    </source>
</evidence>
<sequence length="74" mass="8584">MYAWRSGSVSQRILSIARLKYPLMGAFVQIEGGFSHAPNDLSYGVDMKMIPWCGILHVNLRPFLLFFPFQIRFF</sequence>
<reference evidence="1 2" key="1">
    <citation type="journal article" date="2022" name="Nat. Plants">
        <title>Genomes of leafy and leafless Platanthera orchids illuminate the evolution of mycoheterotrophy.</title>
        <authorList>
            <person name="Li M.H."/>
            <person name="Liu K.W."/>
            <person name="Li Z."/>
            <person name="Lu H.C."/>
            <person name="Ye Q.L."/>
            <person name="Zhang D."/>
            <person name="Wang J.Y."/>
            <person name="Li Y.F."/>
            <person name="Zhong Z.M."/>
            <person name="Liu X."/>
            <person name="Yu X."/>
            <person name="Liu D.K."/>
            <person name="Tu X.D."/>
            <person name="Liu B."/>
            <person name="Hao Y."/>
            <person name="Liao X.Y."/>
            <person name="Jiang Y.T."/>
            <person name="Sun W.H."/>
            <person name="Chen J."/>
            <person name="Chen Y.Q."/>
            <person name="Ai Y."/>
            <person name="Zhai J.W."/>
            <person name="Wu S.S."/>
            <person name="Zhou Z."/>
            <person name="Hsiao Y.Y."/>
            <person name="Wu W.L."/>
            <person name="Chen Y.Y."/>
            <person name="Lin Y.F."/>
            <person name="Hsu J.L."/>
            <person name="Li C.Y."/>
            <person name="Wang Z.W."/>
            <person name="Zhao X."/>
            <person name="Zhong W.Y."/>
            <person name="Ma X.K."/>
            <person name="Ma L."/>
            <person name="Huang J."/>
            <person name="Chen G.Z."/>
            <person name="Huang M.Z."/>
            <person name="Huang L."/>
            <person name="Peng D.H."/>
            <person name="Luo Y.B."/>
            <person name="Zou S.Q."/>
            <person name="Chen S.P."/>
            <person name="Lan S."/>
            <person name="Tsai W.C."/>
            <person name="Van de Peer Y."/>
            <person name="Liu Z.J."/>
        </authorList>
    </citation>
    <scope>NUCLEOTIDE SEQUENCE [LARGE SCALE GENOMIC DNA]</scope>
    <source>
        <strain evidence="1">Lor288</strain>
    </source>
</reference>
<accession>A0ABR2M842</accession>
<name>A0ABR2M842_9ASPA</name>
<protein>
    <submittedName>
        <fullName evidence="1">Uncharacterized protein</fullName>
    </submittedName>
</protein>
<keyword evidence="2" id="KW-1185">Reference proteome</keyword>
<proteinExistence type="predicted"/>
<gene>
    <name evidence="1" type="ORF">KSP40_PGU016346</name>
</gene>